<keyword evidence="2" id="KW-1003">Cell membrane</keyword>
<evidence type="ECO:0000256" key="5">
    <source>
        <dbReference type="ARBA" id="ARBA00023136"/>
    </source>
</evidence>
<keyword evidence="3 6" id="KW-0812">Transmembrane</keyword>
<dbReference type="AlphaFoldDB" id="A0A1F6WQJ2"/>
<dbReference type="EMBL" id="MFUQ01000003">
    <property type="protein sequence ID" value="OGI84126.1"/>
    <property type="molecule type" value="Genomic_DNA"/>
</dbReference>
<evidence type="ECO:0000313" key="8">
    <source>
        <dbReference type="Proteomes" id="UP000179448"/>
    </source>
</evidence>
<feature type="transmembrane region" description="Helical" evidence="6">
    <location>
        <begin position="6"/>
        <end position="28"/>
    </location>
</feature>
<evidence type="ECO:0000256" key="2">
    <source>
        <dbReference type="ARBA" id="ARBA00022475"/>
    </source>
</evidence>
<name>A0A1F6WQJ2_9BACT</name>
<evidence type="ECO:0008006" key="9">
    <source>
        <dbReference type="Google" id="ProtNLM"/>
    </source>
</evidence>
<feature type="transmembrane region" description="Helical" evidence="6">
    <location>
        <begin position="187"/>
        <end position="207"/>
    </location>
</feature>
<comment type="subcellular location">
    <subcellularLocation>
        <location evidence="1">Cell membrane</location>
        <topology evidence="1">Multi-pass membrane protein</topology>
    </subcellularLocation>
</comment>
<dbReference type="Pfam" id="PF01810">
    <property type="entry name" value="LysE"/>
    <property type="match status" value="1"/>
</dbReference>
<evidence type="ECO:0000313" key="7">
    <source>
        <dbReference type="EMBL" id="OGI84126.1"/>
    </source>
</evidence>
<feature type="transmembrane region" description="Helical" evidence="6">
    <location>
        <begin position="144"/>
        <end position="167"/>
    </location>
</feature>
<dbReference type="InterPro" id="IPR001123">
    <property type="entry name" value="LeuE-type"/>
</dbReference>
<feature type="transmembrane region" description="Helical" evidence="6">
    <location>
        <begin position="73"/>
        <end position="91"/>
    </location>
</feature>
<feature type="transmembrane region" description="Helical" evidence="6">
    <location>
        <begin position="111"/>
        <end position="132"/>
    </location>
</feature>
<gene>
    <name evidence="7" type="ORF">A2997_01365</name>
</gene>
<dbReference type="GO" id="GO:0015171">
    <property type="term" value="F:amino acid transmembrane transporter activity"/>
    <property type="evidence" value="ECO:0007669"/>
    <property type="project" value="TreeGrafter"/>
</dbReference>
<accession>A0A1F6WQJ2</accession>
<dbReference type="STRING" id="1801766.A2997_01365"/>
<evidence type="ECO:0000256" key="1">
    <source>
        <dbReference type="ARBA" id="ARBA00004651"/>
    </source>
</evidence>
<protein>
    <recommendedName>
        <fullName evidence="9">Lysine transporter LysE</fullName>
    </recommendedName>
</protein>
<evidence type="ECO:0000256" key="4">
    <source>
        <dbReference type="ARBA" id="ARBA00022989"/>
    </source>
</evidence>
<evidence type="ECO:0000256" key="6">
    <source>
        <dbReference type="SAM" id="Phobius"/>
    </source>
</evidence>
<organism evidence="7 8">
    <name type="scientific">Candidatus Nomurabacteria bacterium RIFCSPLOWO2_01_FULL_36_10b</name>
    <dbReference type="NCBI Taxonomy" id="1801766"/>
    <lineage>
        <taxon>Bacteria</taxon>
        <taxon>Candidatus Nomuraibacteriota</taxon>
    </lineage>
</organism>
<dbReference type="PANTHER" id="PTHR30086:SF20">
    <property type="entry name" value="ARGININE EXPORTER PROTEIN ARGO-RELATED"/>
    <property type="match status" value="1"/>
</dbReference>
<comment type="caution">
    <text evidence="7">The sequence shown here is derived from an EMBL/GenBank/DDBJ whole genome shotgun (WGS) entry which is preliminary data.</text>
</comment>
<evidence type="ECO:0000256" key="3">
    <source>
        <dbReference type="ARBA" id="ARBA00022692"/>
    </source>
</evidence>
<dbReference type="Proteomes" id="UP000179448">
    <property type="component" value="Unassembled WGS sequence"/>
</dbReference>
<sequence length="216" mass="23362">MVLPNIIKGILIGILIWIPLGPVVFLCINRTLTTGVRSGVLSCLGASFSDVFYIGIIVFGLHSVSLFLSANGSLIQLIGSIFMLGFAIYLWNTPVRHHIKEHTGGKLVYDFFSTFILNITNPVPLITMPLVFGSLGVGFSMAPAALALYIAIIATLFCASIGLPFLLIKFRHLITGRTFMYMNRAAAVLLALAGGATIVRIIVLELFPFSNAVTFL</sequence>
<feature type="transmembrane region" description="Helical" evidence="6">
    <location>
        <begin position="40"/>
        <end position="61"/>
    </location>
</feature>
<keyword evidence="4 6" id="KW-1133">Transmembrane helix</keyword>
<proteinExistence type="predicted"/>
<dbReference type="GO" id="GO:0005886">
    <property type="term" value="C:plasma membrane"/>
    <property type="evidence" value="ECO:0007669"/>
    <property type="project" value="UniProtKB-SubCell"/>
</dbReference>
<keyword evidence="5 6" id="KW-0472">Membrane</keyword>
<dbReference type="PANTHER" id="PTHR30086">
    <property type="entry name" value="ARGININE EXPORTER PROTEIN ARGO"/>
    <property type="match status" value="1"/>
</dbReference>
<reference evidence="7 8" key="1">
    <citation type="journal article" date="2016" name="Nat. Commun.">
        <title>Thousands of microbial genomes shed light on interconnected biogeochemical processes in an aquifer system.</title>
        <authorList>
            <person name="Anantharaman K."/>
            <person name="Brown C.T."/>
            <person name="Hug L.A."/>
            <person name="Sharon I."/>
            <person name="Castelle C.J."/>
            <person name="Probst A.J."/>
            <person name="Thomas B.C."/>
            <person name="Singh A."/>
            <person name="Wilkins M.J."/>
            <person name="Karaoz U."/>
            <person name="Brodie E.L."/>
            <person name="Williams K.H."/>
            <person name="Hubbard S.S."/>
            <person name="Banfield J.F."/>
        </authorList>
    </citation>
    <scope>NUCLEOTIDE SEQUENCE [LARGE SCALE GENOMIC DNA]</scope>
</reference>